<proteinExistence type="predicted"/>
<evidence type="ECO:0000313" key="2">
    <source>
        <dbReference type="Proteomes" id="UP000642938"/>
    </source>
</evidence>
<keyword evidence="2" id="KW-1185">Reference proteome</keyword>
<dbReference type="Proteomes" id="UP000642938">
    <property type="component" value="Unassembled WGS sequence"/>
</dbReference>
<reference evidence="2" key="1">
    <citation type="journal article" date="2019" name="Int. J. Syst. Evol. Microbiol.">
        <title>The Global Catalogue of Microorganisms (GCM) 10K type strain sequencing project: providing services to taxonomists for standard genome sequencing and annotation.</title>
        <authorList>
            <consortium name="The Broad Institute Genomics Platform"/>
            <consortium name="The Broad Institute Genome Sequencing Center for Infectious Disease"/>
            <person name="Wu L."/>
            <person name="Ma J."/>
        </authorList>
    </citation>
    <scope>NUCLEOTIDE SEQUENCE [LARGE SCALE GENOMIC DNA]</scope>
    <source>
        <strain evidence="2">CGMCC 1.15287</strain>
    </source>
</reference>
<protein>
    <submittedName>
        <fullName evidence="1">Uncharacterized protein</fullName>
    </submittedName>
</protein>
<accession>A0ABQ1XLY4</accession>
<name>A0ABQ1XLY4_9SPHI</name>
<organism evidence="1 2">
    <name type="scientific">Pedobacter zeae</name>
    <dbReference type="NCBI Taxonomy" id="1737356"/>
    <lineage>
        <taxon>Bacteria</taxon>
        <taxon>Pseudomonadati</taxon>
        <taxon>Bacteroidota</taxon>
        <taxon>Sphingobacteriia</taxon>
        <taxon>Sphingobacteriales</taxon>
        <taxon>Sphingobacteriaceae</taxon>
        <taxon>Pedobacter</taxon>
    </lineage>
</organism>
<evidence type="ECO:0000313" key="1">
    <source>
        <dbReference type="EMBL" id="GGG97264.1"/>
    </source>
</evidence>
<comment type="caution">
    <text evidence="1">The sequence shown here is derived from an EMBL/GenBank/DDBJ whole genome shotgun (WGS) entry which is preliminary data.</text>
</comment>
<sequence length="783" mass="90150">MQNLYEVVDQFRLTTSTGTYIIREPIGWDKVNFVLKRDSIYHGVDFEFSDGSVQLSFSEVSGISYILSDLNKFGNDANIILQFGPLIENVFRADYEGYLDLNSPYRKTYNSLDCNVKRKTLDDKIQTRFETPVTLTSQKTIDGTLMTEMASIVLPLHSKAIIEKFILNEETPNQPYEMEFPRDEQREYFFQADFTSATTNEIDTAGTNAFGVFKANPVENDKWDWNLKSNGRFTIDIQLKTRLSVYLRPKKGVGRPGRILSWDYQWFLVHDNGGIITRYSVGDRISGYTEDHDLWIEWSGSRNTFKDGLPYLDLVVGDKLYLYGRFSYDGDRNWSSDKIGTHMLKQIVKMEGRTESKPSTTEAYLIHEVGDRIVKSISDNKGYIKSNLLGRPDIGYSAMGQSAKMAVTGGYQIRNFSKEKRPVIVSLKDFIESLNAMRCIGAAYEMDSEGNYYYRIERFDYFYRDVEIMTITNSVRDYYEEMDLDFVFNEVEIGYNKYPEDEVTTLDEFNTKHSYITPIASYKKKLSQLSKFIASGYAIELTRRKKFADTEMDSWKYDEDNFVITLNQSGSDWVPEKDESFVSPITGVISPETSYNIRLSPKRMLQAWAKLLNTGLVFKKSFELVKNTFFSKNGDLTTQFNAGETSNIGDPDKLLTTEKADVMLGELDRFDRIFAPEKITFKAALSIEEITDIKRCLQNLDTTGRNYGYIRVRDNEGSYHAGYPISIQYNPVSEMTTLVLRKKYAILGDQFDCTAYSDWNFSQFEAATGLSPEIEQCKFNDFN</sequence>
<dbReference type="EMBL" id="BMHZ01000001">
    <property type="protein sequence ID" value="GGG97264.1"/>
    <property type="molecule type" value="Genomic_DNA"/>
</dbReference>
<gene>
    <name evidence="1" type="ORF">GCM10007422_09010</name>
</gene>